<dbReference type="AlphaFoldDB" id="A0AA35WQG2"/>
<gene>
    <name evidence="1" type="ORF">GBAR_LOCUS13395</name>
</gene>
<feature type="non-terminal residue" evidence="1">
    <location>
        <position position="69"/>
    </location>
</feature>
<evidence type="ECO:0000313" key="2">
    <source>
        <dbReference type="Proteomes" id="UP001174909"/>
    </source>
</evidence>
<accession>A0AA35WQG2</accession>
<reference evidence="1" key="1">
    <citation type="submission" date="2023-03" db="EMBL/GenBank/DDBJ databases">
        <authorList>
            <person name="Steffen K."/>
            <person name="Cardenas P."/>
        </authorList>
    </citation>
    <scope>NUCLEOTIDE SEQUENCE</scope>
</reference>
<dbReference type="Proteomes" id="UP001174909">
    <property type="component" value="Unassembled WGS sequence"/>
</dbReference>
<comment type="caution">
    <text evidence="1">The sequence shown here is derived from an EMBL/GenBank/DDBJ whole genome shotgun (WGS) entry which is preliminary data.</text>
</comment>
<dbReference type="EMBL" id="CASHTH010001981">
    <property type="protein sequence ID" value="CAI8022885.1"/>
    <property type="molecule type" value="Genomic_DNA"/>
</dbReference>
<proteinExistence type="predicted"/>
<evidence type="ECO:0000313" key="1">
    <source>
        <dbReference type="EMBL" id="CAI8022885.1"/>
    </source>
</evidence>
<organism evidence="1 2">
    <name type="scientific">Geodia barretti</name>
    <name type="common">Barrett's horny sponge</name>
    <dbReference type="NCBI Taxonomy" id="519541"/>
    <lineage>
        <taxon>Eukaryota</taxon>
        <taxon>Metazoa</taxon>
        <taxon>Porifera</taxon>
        <taxon>Demospongiae</taxon>
        <taxon>Heteroscleromorpha</taxon>
        <taxon>Tetractinellida</taxon>
        <taxon>Astrophorina</taxon>
        <taxon>Geodiidae</taxon>
        <taxon>Geodia</taxon>
    </lineage>
</organism>
<name>A0AA35WQG2_GEOBA</name>
<sequence length="69" mass="7877">LNLTSRTSVRPRKDTIYPTGDEVCGSGRNGYSDPGHMAVTACCSLYNQQFLYARLLEGTFCDKEHCWWR</sequence>
<keyword evidence="2" id="KW-1185">Reference proteome</keyword>
<protein>
    <submittedName>
        <fullName evidence="1">Uncharacterized protein</fullName>
    </submittedName>
</protein>